<keyword evidence="3" id="KW-1003">Cell membrane</keyword>
<feature type="transmembrane region" description="Helical" evidence="10">
    <location>
        <begin position="132"/>
        <end position="155"/>
    </location>
</feature>
<dbReference type="InterPro" id="IPR000326">
    <property type="entry name" value="PAP2/HPO"/>
</dbReference>
<evidence type="ECO:0000256" key="3">
    <source>
        <dbReference type="ARBA" id="ARBA00022475"/>
    </source>
</evidence>
<evidence type="ECO:0000256" key="7">
    <source>
        <dbReference type="ARBA" id="ARBA00023136"/>
    </source>
</evidence>
<accession>A0ABP3THY9</accession>
<dbReference type="RefSeq" id="WP_343807344.1">
    <property type="nucleotide sequence ID" value="NZ_BAAAET010000003.1"/>
</dbReference>
<feature type="domain" description="Phosphatidic acid phosphatase type 2/haloperoxidase" evidence="11">
    <location>
        <begin position="81"/>
        <end position="190"/>
    </location>
</feature>
<reference evidence="13" key="1">
    <citation type="journal article" date="2019" name="Int. J. Syst. Evol. Microbiol.">
        <title>The Global Catalogue of Microorganisms (GCM) 10K type strain sequencing project: providing services to taxonomists for standard genome sequencing and annotation.</title>
        <authorList>
            <consortium name="The Broad Institute Genomics Platform"/>
            <consortium name="The Broad Institute Genome Sequencing Center for Infectious Disease"/>
            <person name="Wu L."/>
            <person name="Ma J."/>
        </authorList>
    </citation>
    <scope>NUCLEOTIDE SEQUENCE [LARGE SCALE GENOMIC DNA]</scope>
    <source>
        <strain evidence="13">JCM 15134</strain>
    </source>
</reference>
<evidence type="ECO:0000256" key="8">
    <source>
        <dbReference type="ARBA" id="ARBA00032707"/>
    </source>
</evidence>
<feature type="transmembrane region" description="Helical" evidence="10">
    <location>
        <begin position="175"/>
        <end position="193"/>
    </location>
</feature>
<comment type="caution">
    <text evidence="12">The sequence shown here is derived from an EMBL/GenBank/DDBJ whole genome shotgun (WGS) entry which is preliminary data.</text>
</comment>
<evidence type="ECO:0000256" key="6">
    <source>
        <dbReference type="ARBA" id="ARBA00022989"/>
    </source>
</evidence>
<evidence type="ECO:0000259" key="11">
    <source>
        <dbReference type="SMART" id="SM00014"/>
    </source>
</evidence>
<evidence type="ECO:0000256" key="9">
    <source>
        <dbReference type="ARBA" id="ARBA00047594"/>
    </source>
</evidence>
<dbReference type="Proteomes" id="UP001499915">
    <property type="component" value="Unassembled WGS sequence"/>
</dbReference>
<keyword evidence="5" id="KW-0378">Hydrolase</keyword>
<evidence type="ECO:0000256" key="10">
    <source>
        <dbReference type="SAM" id="Phobius"/>
    </source>
</evidence>
<keyword evidence="7 10" id="KW-0472">Membrane</keyword>
<feature type="transmembrane region" description="Helical" evidence="10">
    <location>
        <begin position="79"/>
        <end position="99"/>
    </location>
</feature>
<comment type="subcellular location">
    <subcellularLocation>
        <location evidence="1">Cell membrane</location>
        <topology evidence="1">Multi-pass membrane protein</topology>
    </subcellularLocation>
</comment>
<evidence type="ECO:0000256" key="2">
    <source>
        <dbReference type="ARBA" id="ARBA00012374"/>
    </source>
</evidence>
<dbReference type="Gene3D" id="1.20.144.10">
    <property type="entry name" value="Phosphatidic acid phosphatase type 2/haloperoxidase"/>
    <property type="match status" value="1"/>
</dbReference>
<proteinExistence type="predicted"/>
<dbReference type="Pfam" id="PF01569">
    <property type="entry name" value="PAP2"/>
    <property type="match status" value="1"/>
</dbReference>
<evidence type="ECO:0000313" key="12">
    <source>
        <dbReference type="EMBL" id="GAA0698397.1"/>
    </source>
</evidence>
<evidence type="ECO:0000313" key="13">
    <source>
        <dbReference type="Proteomes" id="UP001499915"/>
    </source>
</evidence>
<comment type="catalytic activity">
    <reaction evidence="9">
        <text>di-trans,octa-cis-undecaprenyl diphosphate + H2O = di-trans,octa-cis-undecaprenyl phosphate + phosphate + H(+)</text>
        <dbReference type="Rhea" id="RHEA:28094"/>
        <dbReference type="ChEBI" id="CHEBI:15377"/>
        <dbReference type="ChEBI" id="CHEBI:15378"/>
        <dbReference type="ChEBI" id="CHEBI:43474"/>
        <dbReference type="ChEBI" id="CHEBI:58405"/>
        <dbReference type="ChEBI" id="CHEBI:60392"/>
        <dbReference type="EC" id="3.6.1.27"/>
    </reaction>
</comment>
<dbReference type="SUPFAM" id="SSF48317">
    <property type="entry name" value="Acid phosphatase/Vanadium-dependent haloperoxidase"/>
    <property type="match status" value="1"/>
</dbReference>
<keyword evidence="6 10" id="KW-1133">Transmembrane helix</keyword>
<dbReference type="EMBL" id="BAAAET010000003">
    <property type="protein sequence ID" value="GAA0698397.1"/>
    <property type="molecule type" value="Genomic_DNA"/>
</dbReference>
<evidence type="ECO:0000256" key="1">
    <source>
        <dbReference type="ARBA" id="ARBA00004651"/>
    </source>
</evidence>
<sequence length="196" mass="21273">MGLSLPTGDNAVEAKSEVVAMNRLQKLSAFDTRAFHWCNGYGRSSPVLVSSRWISRLGDGGLYLVLGIGLALWEEQDGEAFLLAGLLAYAIELPLYLLLKNTIRRDRPCHRLEDFQAAIEPSDKFSFPSGHAAAAFVFAMLVAEFYPSLMLPAFMLAGLVGASRVMLGVHYPTDIAAGALLGITTTLLGLNLWEVL</sequence>
<dbReference type="PANTHER" id="PTHR14969:SF62">
    <property type="entry name" value="DECAPRENYLPHOSPHORYL-5-PHOSPHORIBOSE PHOSPHATASE RV3807C-RELATED"/>
    <property type="match status" value="1"/>
</dbReference>
<protein>
    <recommendedName>
        <fullName evidence="2">undecaprenyl-diphosphate phosphatase</fullName>
        <ecNumber evidence="2">3.6.1.27</ecNumber>
    </recommendedName>
    <alternativeName>
        <fullName evidence="8">Undecaprenyl pyrophosphate phosphatase</fullName>
    </alternativeName>
</protein>
<evidence type="ECO:0000256" key="4">
    <source>
        <dbReference type="ARBA" id="ARBA00022692"/>
    </source>
</evidence>
<dbReference type="CDD" id="cd01610">
    <property type="entry name" value="PAP2_like"/>
    <property type="match status" value="1"/>
</dbReference>
<keyword evidence="13" id="KW-1185">Reference proteome</keyword>
<evidence type="ECO:0000256" key="5">
    <source>
        <dbReference type="ARBA" id="ARBA00022801"/>
    </source>
</evidence>
<dbReference type="SMART" id="SM00014">
    <property type="entry name" value="acidPPc"/>
    <property type="match status" value="1"/>
</dbReference>
<dbReference type="InterPro" id="IPR036938">
    <property type="entry name" value="PAP2/HPO_sf"/>
</dbReference>
<dbReference type="EC" id="3.6.1.27" evidence="2"/>
<name>A0ABP3THY9_9GAMM</name>
<gene>
    <name evidence="12" type="ORF">GCM10009104_28660</name>
</gene>
<keyword evidence="4 10" id="KW-0812">Transmembrane</keyword>
<dbReference type="PANTHER" id="PTHR14969">
    <property type="entry name" value="SPHINGOSINE-1-PHOSPHATE PHOSPHOHYDROLASE"/>
    <property type="match status" value="1"/>
</dbReference>
<organism evidence="12 13">
    <name type="scientific">Marinobacterium maritimum</name>
    <dbReference type="NCBI Taxonomy" id="500162"/>
    <lineage>
        <taxon>Bacteria</taxon>
        <taxon>Pseudomonadati</taxon>
        <taxon>Pseudomonadota</taxon>
        <taxon>Gammaproteobacteria</taxon>
        <taxon>Oceanospirillales</taxon>
        <taxon>Oceanospirillaceae</taxon>
        <taxon>Marinobacterium</taxon>
    </lineage>
</organism>